<dbReference type="PANTHER" id="PTHR33407:SF9">
    <property type="entry name" value="PECTATE LYASE F-RELATED"/>
    <property type="match status" value="1"/>
</dbReference>
<dbReference type="PANTHER" id="PTHR33407">
    <property type="entry name" value="PECTATE LYASE F-RELATED"/>
    <property type="match status" value="1"/>
</dbReference>
<comment type="cofactor">
    <cofactor evidence="2 10">
        <name>Ca(2+)</name>
        <dbReference type="ChEBI" id="CHEBI:29108"/>
    </cofactor>
</comment>
<dbReference type="InterPro" id="IPR011050">
    <property type="entry name" value="Pectin_lyase_fold/virulence"/>
</dbReference>
<dbReference type="GO" id="GO:0030570">
    <property type="term" value="F:pectate lyase activity"/>
    <property type="evidence" value="ECO:0007669"/>
    <property type="project" value="UniProtKB-UniRule"/>
</dbReference>
<evidence type="ECO:0000313" key="11">
    <source>
        <dbReference type="EMBL" id="PMD31918.1"/>
    </source>
</evidence>
<dbReference type="OrthoDB" id="441042at2759"/>
<feature type="chain" id="PRO_5025075466" description="Pectate lyase" evidence="10">
    <location>
        <begin position="19"/>
        <end position="210"/>
    </location>
</feature>
<evidence type="ECO:0000256" key="6">
    <source>
        <dbReference type="ARBA" id="ARBA00022729"/>
    </source>
</evidence>
<evidence type="ECO:0000256" key="4">
    <source>
        <dbReference type="ARBA" id="ARBA00006463"/>
    </source>
</evidence>
<keyword evidence="6 10" id="KW-0732">Signal</keyword>
<dbReference type="EMBL" id="KZ613961">
    <property type="protein sequence ID" value="PMD31918.1"/>
    <property type="molecule type" value="Genomic_DNA"/>
</dbReference>
<dbReference type="Gene3D" id="2.160.20.10">
    <property type="entry name" value="Single-stranded right-handed beta-helix, Pectin lyase-like"/>
    <property type="match status" value="1"/>
</dbReference>
<evidence type="ECO:0000256" key="3">
    <source>
        <dbReference type="ARBA" id="ARBA00004613"/>
    </source>
</evidence>
<keyword evidence="12" id="KW-1185">Reference proteome</keyword>
<protein>
    <recommendedName>
        <fullName evidence="10">Pectate lyase</fullName>
        <ecNumber evidence="10">4.2.2.2</ecNumber>
    </recommendedName>
</protein>
<dbReference type="EC" id="4.2.2.2" evidence="10"/>
<proteinExistence type="inferred from homology"/>
<reference evidence="11 12" key="1">
    <citation type="submission" date="2016-04" db="EMBL/GenBank/DDBJ databases">
        <title>A degradative enzymes factory behind the ericoid mycorrhizal symbiosis.</title>
        <authorList>
            <consortium name="DOE Joint Genome Institute"/>
            <person name="Martino E."/>
            <person name="Morin E."/>
            <person name="Grelet G."/>
            <person name="Kuo A."/>
            <person name="Kohler A."/>
            <person name="Daghino S."/>
            <person name="Barry K."/>
            <person name="Choi C."/>
            <person name="Cichocki N."/>
            <person name="Clum A."/>
            <person name="Copeland A."/>
            <person name="Hainaut M."/>
            <person name="Haridas S."/>
            <person name="Labutti K."/>
            <person name="Lindquist E."/>
            <person name="Lipzen A."/>
            <person name="Khouja H.-R."/>
            <person name="Murat C."/>
            <person name="Ohm R."/>
            <person name="Olson A."/>
            <person name="Spatafora J."/>
            <person name="Veneault-Fourrey C."/>
            <person name="Henrissat B."/>
            <person name="Grigoriev I."/>
            <person name="Martin F."/>
            <person name="Perotto S."/>
        </authorList>
    </citation>
    <scope>NUCLEOTIDE SEQUENCE [LARGE SCALE GENOMIC DNA]</scope>
    <source>
        <strain evidence="11 12">F</strain>
    </source>
</reference>
<keyword evidence="8 10" id="KW-0456">Lyase</keyword>
<dbReference type="GO" id="GO:0005576">
    <property type="term" value="C:extracellular region"/>
    <property type="evidence" value="ECO:0007669"/>
    <property type="project" value="UniProtKB-SubCell"/>
</dbReference>
<feature type="signal peptide" evidence="10">
    <location>
        <begin position="1"/>
        <end position="18"/>
    </location>
</feature>
<dbReference type="Pfam" id="PF03211">
    <property type="entry name" value="Pectate_lyase"/>
    <property type="match status" value="1"/>
</dbReference>
<evidence type="ECO:0000256" key="8">
    <source>
        <dbReference type="ARBA" id="ARBA00023239"/>
    </source>
</evidence>
<keyword evidence="7 10" id="KW-0106">Calcium</keyword>
<name>A0A2J6R065_HYAVF</name>
<evidence type="ECO:0000256" key="5">
    <source>
        <dbReference type="ARBA" id="ARBA00022525"/>
    </source>
</evidence>
<gene>
    <name evidence="11" type="ORF">L207DRAFT_610706</name>
</gene>
<organism evidence="11 12">
    <name type="scientific">Hyaloscypha variabilis (strain UAMH 11265 / GT02V1 / F)</name>
    <name type="common">Meliniomyces variabilis</name>
    <dbReference type="NCBI Taxonomy" id="1149755"/>
    <lineage>
        <taxon>Eukaryota</taxon>
        <taxon>Fungi</taxon>
        <taxon>Dikarya</taxon>
        <taxon>Ascomycota</taxon>
        <taxon>Pezizomycotina</taxon>
        <taxon>Leotiomycetes</taxon>
        <taxon>Helotiales</taxon>
        <taxon>Hyaloscyphaceae</taxon>
        <taxon>Hyaloscypha</taxon>
        <taxon>Hyaloscypha variabilis</taxon>
    </lineage>
</organism>
<sequence>MQLQYTVLTAILATLSAAQTLNIPSRVRSIVLFQPPALYLASNAWEIRNLTAGVPATWVPTRLKMFTAKDKVVQLNGKDTVAINDYTIVKFGKLFRSSGNCSKNGHPRNVVISNFKANGVMAHLVGINSNYGDVPNISGSCGKGVKDICQEFKGILKSAGGESPKLITTANYILLSWVGVRCSCTCFQISSYWPEFDEFAISPVRRLLHG</sequence>
<evidence type="ECO:0000256" key="2">
    <source>
        <dbReference type="ARBA" id="ARBA00001913"/>
    </source>
</evidence>
<evidence type="ECO:0000256" key="1">
    <source>
        <dbReference type="ARBA" id="ARBA00000695"/>
    </source>
</evidence>
<comment type="function">
    <text evidence="9 10">Pectinolytic enzyme consist of four classes of enzymes: pectin lyase, polygalacturonase, pectin methylesterase and rhamnogalacturonase. Among pectinolytic enzymes, pectin lyase is the most important in depolymerization of pectin, since it cleaves internal glycosidic bonds of highly methylated pectins. Favors pectate, the anion, over pectin, the methyl ester.</text>
</comment>
<keyword evidence="5 10" id="KW-0964">Secreted</keyword>
<dbReference type="InterPro" id="IPR004898">
    <property type="entry name" value="Pectate_lyase_PlyH/PlyE-like"/>
</dbReference>
<accession>A0A2J6R065</accession>
<dbReference type="GO" id="GO:0045490">
    <property type="term" value="P:pectin catabolic process"/>
    <property type="evidence" value="ECO:0007669"/>
    <property type="project" value="TreeGrafter"/>
</dbReference>
<dbReference type="SUPFAM" id="SSF51126">
    <property type="entry name" value="Pectin lyase-like"/>
    <property type="match status" value="1"/>
</dbReference>
<comment type="similarity">
    <text evidence="4 10">Belongs to the polysaccharide lyase 3 family.</text>
</comment>
<dbReference type="AlphaFoldDB" id="A0A2J6R065"/>
<evidence type="ECO:0000256" key="7">
    <source>
        <dbReference type="ARBA" id="ARBA00022837"/>
    </source>
</evidence>
<evidence type="ECO:0000256" key="10">
    <source>
        <dbReference type="RuleBase" id="RU367009"/>
    </source>
</evidence>
<evidence type="ECO:0000313" key="12">
    <source>
        <dbReference type="Proteomes" id="UP000235786"/>
    </source>
</evidence>
<comment type="catalytic activity">
    <reaction evidence="1 10">
        <text>Eliminative cleavage of (1-&gt;4)-alpha-D-galacturonan to give oligosaccharides with 4-deoxy-alpha-D-galact-4-enuronosyl groups at their non-reducing ends.</text>
        <dbReference type="EC" id="4.2.2.2"/>
    </reaction>
</comment>
<evidence type="ECO:0000256" key="9">
    <source>
        <dbReference type="ARBA" id="ARBA00025679"/>
    </source>
</evidence>
<dbReference type="Proteomes" id="UP000235786">
    <property type="component" value="Unassembled WGS sequence"/>
</dbReference>
<comment type="subcellular location">
    <subcellularLocation>
        <location evidence="3 10">Secreted</location>
    </subcellularLocation>
</comment>
<dbReference type="InterPro" id="IPR012334">
    <property type="entry name" value="Pectin_lyas_fold"/>
</dbReference>